<sequence>MKFCLLLSFLAWGVVSHKEAMAVRFMLQTVDADNGKPIPCLIRFKGLGETTKPFPTKFLNRGTGLPKNHPARQWLCFPGTGEIDIVTGNPTVEAIAGPEYEMAKKELRIKKGEDANVKLLLKRIANPHKAGWRSGNTHLHLNKMSR</sequence>
<organism evidence="1">
    <name type="scientific">marine metagenome</name>
    <dbReference type="NCBI Taxonomy" id="408172"/>
    <lineage>
        <taxon>unclassified sequences</taxon>
        <taxon>metagenomes</taxon>
        <taxon>ecological metagenomes</taxon>
    </lineage>
</organism>
<dbReference type="AlphaFoldDB" id="A0A382JSH9"/>
<gene>
    <name evidence="1" type="ORF">METZ01_LOCUS266821</name>
</gene>
<evidence type="ECO:0000313" key="1">
    <source>
        <dbReference type="EMBL" id="SVC13967.1"/>
    </source>
</evidence>
<protein>
    <submittedName>
        <fullName evidence="1">Uncharacterized protein</fullName>
    </submittedName>
</protein>
<reference evidence="1" key="1">
    <citation type="submission" date="2018-05" db="EMBL/GenBank/DDBJ databases">
        <authorList>
            <person name="Lanie J.A."/>
            <person name="Ng W.-L."/>
            <person name="Kazmierczak K.M."/>
            <person name="Andrzejewski T.M."/>
            <person name="Davidsen T.M."/>
            <person name="Wayne K.J."/>
            <person name="Tettelin H."/>
            <person name="Glass J.I."/>
            <person name="Rusch D."/>
            <person name="Podicherti R."/>
            <person name="Tsui H.-C.T."/>
            <person name="Winkler M.E."/>
        </authorList>
    </citation>
    <scope>NUCLEOTIDE SEQUENCE</scope>
</reference>
<proteinExistence type="predicted"/>
<dbReference type="EMBL" id="UINC01075611">
    <property type="protein sequence ID" value="SVC13967.1"/>
    <property type="molecule type" value="Genomic_DNA"/>
</dbReference>
<feature type="non-terminal residue" evidence="1">
    <location>
        <position position="146"/>
    </location>
</feature>
<name>A0A382JSH9_9ZZZZ</name>
<accession>A0A382JSH9</accession>